<dbReference type="Proteomes" id="UP000499080">
    <property type="component" value="Unassembled WGS sequence"/>
</dbReference>
<keyword evidence="5" id="KW-1185">Reference proteome</keyword>
<sequence>FTERLSSFRKTEKTYVESSPVSTDDSADSSTPLNKSLPLLQRVRLLGAQEKKSDLLGSTSLPSKTKIELLQSAQQSEDIGRKGSPSPKSEHELTVKQELQ</sequence>
<feature type="non-terminal residue" evidence="2">
    <location>
        <position position="1"/>
    </location>
</feature>
<evidence type="ECO:0000313" key="4">
    <source>
        <dbReference type="EMBL" id="GBL98933.1"/>
    </source>
</evidence>
<dbReference type="EMBL" id="BGPR01161712">
    <property type="protein sequence ID" value="GBL98322.1"/>
    <property type="molecule type" value="Genomic_DNA"/>
</dbReference>
<dbReference type="AlphaFoldDB" id="A0A4Y2C176"/>
<name>A0A4Y2C176_ARAVE</name>
<evidence type="ECO:0000313" key="2">
    <source>
        <dbReference type="EMBL" id="GBL98231.1"/>
    </source>
</evidence>
<dbReference type="EMBL" id="BGPR01161881">
    <property type="protein sequence ID" value="GBL98933.1"/>
    <property type="molecule type" value="Genomic_DNA"/>
</dbReference>
<evidence type="ECO:0000313" key="3">
    <source>
        <dbReference type="EMBL" id="GBL98322.1"/>
    </source>
</evidence>
<accession>A0A4Y2C176</accession>
<dbReference type="EMBL" id="BGPR01161691">
    <property type="protein sequence ID" value="GBL98231.1"/>
    <property type="molecule type" value="Genomic_DNA"/>
</dbReference>
<evidence type="ECO:0000256" key="1">
    <source>
        <dbReference type="SAM" id="MobiDB-lite"/>
    </source>
</evidence>
<evidence type="ECO:0000313" key="5">
    <source>
        <dbReference type="Proteomes" id="UP000499080"/>
    </source>
</evidence>
<feature type="region of interest" description="Disordered" evidence="1">
    <location>
        <begin position="73"/>
        <end position="100"/>
    </location>
</feature>
<protein>
    <submittedName>
        <fullName evidence="2">Uncharacterized protein</fullName>
    </submittedName>
</protein>
<feature type="non-terminal residue" evidence="2">
    <location>
        <position position="100"/>
    </location>
</feature>
<comment type="caution">
    <text evidence="2">The sequence shown here is derived from an EMBL/GenBank/DDBJ whole genome shotgun (WGS) entry which is preliminary data.</text>
</comment>
<feature type="compositionally biased region" description="Polar residues" evidence="1">
    <location>
        <begin position="16"/>
        <end position="34"/>
    </location>
</feature>
<gene>
    <name evidence="2" type="ORF">AVEN_104090_1</name>
    <name evidence="4" type="ORF">AVEN_162660_1</name>
    <name evidence="3" type="ORF">AVEN_78669_1</name>
</gene>
<feature type="region of interest" description="Disordered" evidence="1">
    <location>
        <begin position="1"/>
        <end position="35"/>
    </location>
</feature>
<dbReference type="OrthoDB" id="6465842at2759"/>
<organism evidence="2 5">
    <name type="scientific">Araneus ventricosus</name>
    <name type="common">Orbweaver spider</name>
    <name type="synonym">Epeira ventricosa</name>
    <dbReference type="NCBI Taxonomy" id="182803"/>
    <lineage>
        <taxon>Eukaryota</taxon>
        <taxon>Metazoa</taxon>
        <taxon>Ecdysozoa</taxon>
        <taxon>Arthropoda</taxon>
        <taxon>Chelicerata</taxon>
        <taxon>Arachnida</taxon>
        <taxon>Araneae</taxon>
        <taxon>Araneomorphae</taxon>
        <taxon>Entelegynae</taxon>
        <taxon>Araneoidea</taxon>
        <taxon>Araneidae</taxon>
        <taxon>Araneus</taxon>
    </lineage>
</organism>
<proteinExistence type="predicted"/>
<reference evidence="2 5" key="1">
    <citation type="journal article" date="2019" name="Sci. Rep.">
        <title>Orb-weaving spider Araneus ventricosus genome elucidates the spidroin gene catalogue.</title>
        <authorList>
            <person name="Kono N."/>
            <person name="Nakamura H."/>
            <person name="Ohtoshi R."/>
            <person name="Moran D.A.P."/>
            <person name="Shinohara A."/>
            <person name="Yoshida Y."/>
            <person name="Fujiwara M."/>
            <person name="Mori M."/>
            <person name="Tomita M."/>
            <person name="Arakawa K."/>
        </authorList>
    </citation>
    <scope>NUCLEOTIDE SEQUENCE [LARGE SCALE GENOMIC DNA]</scope>
</reference>
<feature type="compositionally biased region" description="Basic and acidic residues" evidence="1">
    <location>
        <begin position="88"/>
        <end position="100"/>
    </location>
</feature>